<evidence type="ECO:0000313" key="2">
    <source>
        <dbReference type="EMBL" id="PIE31342.1"/>
    </source>
</evidence>
<feature type="transmembrane region" description="Helical" evidence="1">
    <location>
        <begin position="134"/>
        <end position="152"/>
    </location>
</feature>
<accession>A0A2G6K8N9</accession>
<keyword evidence="1" id="KW-1133">Transmembrane helix</keyword>
<dbReference type="EMBL" id="PDSK01000153">
    <property type="protein sequence ID" value="PIE31342.1"/>
    <property type="molecule type" value="Genomic_DNA"/>
</dbReference>
<evidence type="ECO:0000256" key="1">
    <source>
        <dbReference type="SAM" id="Phobius"/>
    </source>
</evidence>
<gene>
    <name evidence="2" type="ORF">CSA56_18520</name>
</gene>
<comment type="caution">
    <text evidence="2">The sequence shown here is derived from an EMBL/GenBank/DDBJ whole genome shotgun (WGS) entry which is preliminary data.</text>
</comment>
<organism evidence="2 3">
    <name type="scientific">candidate division KSB3 bacterium</name>
    <dbReference type="NCBI Taxonomy" id="2044937"/>
    <lineage>
        <taxon>Bacteria</taxon>
        <taxon>candidate division KSB3</taxon>
    </lineage>
</organism>
<evidence type="ECO:0000313" key="3">
    <source>
        <dbReference type="Proteomes" id="UP000230821"/>
    </source>
</evidence>
<reference evidence="2 3" key="1">
    <citation type="submission" date="2017-10" db="EMBL/GenBank/DDBJ databases">
        <title>Novel microbial diversity and functional potential in the marine mammal oral microbiome.</title>
        <authorList>
            <person name="Dudek N.K."/>
            <person name="Sun C.L."/>
            <person name="Burstein D."/>
            <person name="Kantor R.S."/>
            <person name="Aliaga Goltsman D.S."/>
            <person name="Bik E.M."/>
            <person name="Thomas B.C."/>
            <person name="Banfield J.F."/>
            <person name="Relman D.A."/>
        </authorList>
    </citation>
    <scope>NUCLEOTIDE SEQUENCE [LARGE SCALE GENOMIC DNA]</scope>
    <source>
        <strain evidence="2">DOLJORAL78_47_16</strain>
    </source>
</reference>
<proteinExistence type="predicted"/>
<sequence length="173" mass="19230">MTSKELTSVALKAFAIYVLVHAILSVPFLTQTYFSHGGFYENLDDSKNLLLFLGAASFILLVILAVFIWRLANQIVTNTNVSVEPTDDSKIDASFLLALLGFYLIFDGLLRFGYVCTSAFTQVQDGREVSAQTIAYIVGHSFQAAIGLTLIIKSHGWVEFIRWLQRAGLKEKT</sequence>
<feature type="transmembrane region" description="Helical" evidence="1">
    <location>
        <begin position="93"/>
        <end position="114"/>
    </location>
</feature>
<dbReference type="AlphaFoldDB" id="A0A2G6K8N9"/>
<feature type="transmembrane region" description="Helical" evidence="1">
    <location>
        <begin position="49"/>
        <end position="72"/>
    </location>
</feature>
<keyword evidence="1" id="KW-0812">Transmembrane</keyword>
<name>A0A2G6K8N9_9BACT</name>
<protein>
    <submittedName>
        <fullName evidence="2">Uncharacterized protein</fullName>
    </submittedName>
</protein>
<dbReference type="Proteomes" id="UP000230821">
    <property type="component" value="Unassembled WGS sequence"/>
</dbReference>
<feature type="transmembrane region" description="Helical" evidence="1">
    <location>
        <begin position="9"/>
        <end position="29"/>
    </location>
</feature>
<keyword evidence="1" id="KW-0472">Membrane</keyword>